<dbReference type="Proteomes" id="UP000674084">
    <property type="component" value="Unassembled WGS sequence"/>
</dbReference>
<organism evidence="1 2">
    <name type="scientific">Saccharopolyspora endophytica</name>
    <dbReference type="NCBI Taxonomy" id="543886"/>
    <lineage>
        <taxon>Bacteria</taxon>
        <taxon>Bacillati</taxon>
        <taxon>Actinomycetota</taxon>
        <taxon>Actinomycetes</taxon>
        <taxon>Pseudonocardiales</taxon>
        <taxon>Pseudonocardiaceae</taxon>
        <taxon>Saccharopolyspora</taxon>
    </lineage>
</organism>
<protein>
    <recommendedName>
        <fullName evidence="3">DUF600 family protein</fullName>
    </recommendedName>
</protein>
<name>A0ABS5DIV7_9PSEU</name>
<dbReference type="EMBL" id="JAGPXE010000008">
    <property type="protein sequence ID" value="MBQ0926216.1"/>
    <property type="molecule type" value="Genomic_DNA"/>
</dbReference>
<evidence type="ECO:0000313" key="1">
    <source>
        <dbReference type="EMBL" id="MBQ0926216.1"/>
    </source>
</evidence>
<keyword evidence="2" id="KW-1185">Reference proteome</keyword>
<proteinExistence type="predicted"/>
<evidence type="ECO:0000313" key="2">
    <source>
        <dbReference type="Proteomes" id="UP000674084"/>
    </source>
</evidence>
<dbReference type="SUPFAM" id="SSF160424">
    <property type="entry name" value="BH3703-like"/>
    <property type="match status" value="1"/>
</dbReference>
<dbReference type="InterPro" id="IPR036170">
    <property type="entry name" value="YezG-like_sf"/>
</dbReference>
<gene>
    <name evidence="1" type="ORF">KBO27_19895</name>
</gene>
<comment type="caution">
    <text evidence="1">The sequence shown here is derived from an EMBL/GenBank/DDBJ whole genome shotgun (WGS) entry which is preliminary data.</text>
</comment>
<evidence type="ECO:0008006" key="3">
    <source>
        <dbReference type="Google" id="ProtNLM"/>
    </source>
</evidence>
<sequence>MTEPGGLEPEAQKELLDELAAVVVANAPEKWQLLAIEYLCVGRHVEVRVGVTDAEGTAISWEPPQEVDNLFWRLRVGMYEGGLGTWYTAFFRITPPDTYEIFYNRDNEPPWNPPLESFRKEQDMFPRDEEHMPDWFRQKLNAAGQS</sequence>
<reference evidence="1 2" key="1">
    <citation type="submission" date="2021-04" db="EMBL/GenBank/DDBJ databases">
        <title>Whole-genome sequencing of Saccharopolyspora endophytica KCTC 19397.</title>
        <authorList>
            <person name="Ay H."/>
            <person name="Saygin H."/>
            <person name="Sahin N."/>
        </authorList>
    </citation>
    <scope>NUCLEOTIDE SEQUENCE [LARGE SCALE GENOMIC DNA]</scope>
    <source>
        <strain evidence="1 2">KCTC 19397</strain>
    </source>
</reference>
<dbReference type="RefSeq" id="WP_210971391.1">
    <property type="nucleotide sequence ID" value="NZ_JAGPXE010000008.1"/>
</dbReference>
<accession>A0ABS5DIV7</accession>